<comment type="caution">
    <text evidence="2">The sequence shown here is derived from an EMBL/GenBank/DDBJ whole genome shotgun (WGS) entry which is preliminary data.</text>
</comment>
<sequence>MLSKSDETGEVSYRKVLTTFIRQTDAIYKVSFADETILETTWNHPFRVIKQDAKGETFTIENTTWVEAKDLHPGDVALGADGRELVVTDITIDEREETVYSFEVDEYHTYFVGEVGVWVHNESYSSKFHGCRYNGVCDSITVKLSHADGSKSTLEFNNTSQGNVAVYVAENGDVLSKGGDGNYYRMHKDVYGKQIVTSLNESISEEKDLYINGDKMVDGGIVKMDSKGKLQVVNLNDVKDGSTVFNNGMNANASTALEYMGILKDNIPGKQDVYLVFNRTEGIIKDTVNVGSQQSMKFSDTSREKSEETLYHLAKNGKIGTLITYSQGTLNAGRMLNRLDQEGEIDSLSKISLVSLGGGHSSLIT</sequence>
<dbReference type="Proteomes" id="UP000297609">
    <property type="component" value="Unassembled WGS sequence"/>
</dbReference>
<accession>A0A4R9JR89</accession>
<dbReference type="EMBL" id="RQGG01000033">
    <property type="protein sequence ID" value="TGL50810.1"/>
    <property type="molecule type" value="Genomic_DNA"/>
</dbReference>
<reference evidence="2" key="1">
    <citation type="journal article" date="2019" name="PLoS Negl. Trop. Dis.">
        <title>Revisiting the worldwide diversity of Leptospira species in the environment.</title>
        <authorList>
            <person name="Vincent A.T."/>
            <person name="Schiettekatte O."/>
            <person name="Bourhy P."/>
            <person name="Veyrier F.J."/>
            <person name="Picardeau M."/>
        </authorList>
    </citation>
    <scope>NUCLEOTIDE SEQUENCE [LARGE SCALE GENOMIC DNA]</scope>
    <source>
        <strain evidence="2">201702454</strain>
    </source>
</reference>
<dbReference type="AlphaFoldDB" id="A0A4R9JR89"/>
<feature type="domain" description="Hint" evidence="1">
    <location>
        <begin position="79"/>
        <end position="127"/>
    </location>
</feature>
<gene>
    <name evidence="2" type="ORF">EHQ59_12720</name>
</gene>
<evidence type="ECO:0000313" key="3">
    <source>
        <dbReference type="Proteomes" id="UP000297609"/>
    </source>
</evidence>
<dbReference type="InterPro" id="IPR003586">
    <property type="entry name" value="Hint_dom_C"/>
</dbReference>
<dbReference type="SUPFAM" id="SSF51294">
    <property type="entry name" value="Hedgehog/intein (Hint) domain"/>
    <property type="match status" value="1"/>
</dbReference>
<proteinExistence type="predicted"/>
<evidence type="ECO:0000259" key="1">
    <source>
        <dbReference type="SMART" id="SM00305"/>
    </source>
</evidence>
<dbReference type="SMART" id="SM00305">
    <property type="entry name" value="HintC"/>
    <property type="match status" value="1"/>
</dbReference>
<dbReference type="RefSeq" id="WP_135620038.1">
    <property type="nucleotide sequence ID" value="NZ_RQGG01000033.1"/>
</dbReference>
<dbReference type="CDD" id="cd00081">
    <property type="entry name" value="Hint"/>
    <property type="match status" value="1"/>
</dbReference>
<evidence type="ECO:0000313" key="2">
    <source>
        <dbReference type="EMBL" id="TGL50810.1"/>
    </source>
</evidence>
<dbReference type="InterPro" id="IPR036844">
    <property type="entry name" value="Hint_dom_sf"/>
</dbReference>
<protein>
    <recommendedName>
        <fullName evidence="1">Hint domain-containing protein</fullName>
    </recommendedName>
</protein>
<organism evidence="2 3">
    <name type="scientific">Leptospira kemamanensis</name>
    <dbReference type="NCBI Taxonomy" id="2484942"/>
    <lineage>
        <taxon>Bacteria</taxon>
        <taxon>Pseudomonadati</taxon>
        <taxon>Spirochaetota</taxon>
        <taxon>Spirochaetia</taxon>
        <taxon>Leptospirales</taxon>
        <taxon>Leptospiraceae</taxon>
        <taxon>Leptospira</taxon>
    </lineage>
</organism>
<dbReference type="InterPro" id="IPR030934">
    <property type="entry name" value="Intein_C"/>
</dbReference>
<dbReference type="Gene3D" id="2.170.16.10">
    <property type="entry name" value="Hedgehog/Intein (Hint) domain"/>
    <property type="match status" value="1"/>
</dbReference>
<dbReference type="OrthoDB" id="346148at2"/>
<keyword evidence="3" id="KW-1185">Reference proteome</keyword>
<dbReference type="Pfam" id="PF07591">
    <property type="entry name" value="PT-HINT"/>
    <property type="match status" value="1"/>
</dbReference>
<dbReference type="NCBIfam" id="TIGR01443">
    <property type="entry name" value="intein_Cterm"/>
    <property type="match status" value="1"/>
</dbReference>
<name>A0A4R9JR89_9LEPT</name>